<evidence type="ECO:0000313" key="1">
    <source>
        <dbReference type="EMBL" id="KAF9816049.1"/>
    </source>
</evidence>
<dbReference type="Proteomes" id="UP000639403">
    <property type="component" value="Unassembled WGS sequence"/>
</dbReference>
<reference evidence="1" key="2">
    <citation type="journal article" name="Front. Microbiol.">
        <title>Degradative Capacity of Two Strains of Rhodonia placenta: From Phenotype to Genotype.</title>
        <authorList>
            <person name="Kolle M."/>
            <person name="Horta M.A.C."/>
            <person name="Nowrousian M."/>
            <person name="Ohm R.A."/>
            <person name="Benz J.P."/>
            <person name="Pilgard A."/>
        </authorList>
    </citation>
    <scope>NUCLEOTIDE SEQUENCE</scope>
    <source>
        <strain evidence="1">FPRL280</strain>
    </source>
</reference>
<comment type="caution">
    <text evidence="1">The sequence shown here is derived from an EMBL/GenBank/DDBJ whole genome shotgun (WGS) entry which is preliminary data.</text>
</comment>
<protein>
    <submittedName>
        <fullName evidence="1">Uncharacterized protein</fullName>
    </submittedName>
</protein>
<name>A0A8H7P466_9APHY</name>
<reference evidence="1" key="1">
    <citation type="submission" date="2020-11" db="EMBL/GenBank/DDBJ databases">
        <authorList>
            <person name="Koelle M."/>
            <person name="Horta M.A.C."/>
            <person name="Nowrousian M."/>
            <person name="Ohm R.A."/>
            <person name="Benz P."/>
            <person name="Pilgard A."/>
        </authorList>
    </citation>
    <scope>NUCLEOTIDE SEQUENCE</scope>
    <source>
        <strain evidence="1">FPRL280</strain>
    </source>
</reference>
<sequence>MVSGITGRGATASGKITTVLNATRICSIRILASTSLQCTYARYSINVRTVAQYFLEATLNAVIFALEIAIRRHKTVVAHLFLVGGERSRCLIQLLMTSSCRCLTQSLIQSAHVAGLWTYSSMDIPLERMFMFGCDNATSCLRISRSFQDVHHIICIILYRVEIIYTCLLCNTAT</sequence>
<gene>
    <name evidence="1" type="ORF">IEO21_04224</name>
</gene>
<accession>A0A8H7P466</accession>
<organism evidence="1 2">
    <name type="scientific">Rhodonia placenta</name>
    <dbReference type="NCBI Taxonomy" id="104341"/>
    <lineage>
        <taxon>Eukaryota</taxon>
        <taxon>Fungi</taxon>
        <taxon>Dikarya</taxon>
        <taxon>Basidiomycota</taxon>
        <taxon>Agaricomycotina</taxon>
        <taxon>Agaricomycetes</taxon>
        <taxon>Polyporales</taxon>
        <taxon>Adustoporiaceae</taxon>
        <taxon>Rhodonia</taxon>
    </lineage>
</organism>
<dbReference type="AlphaFoldDB" id="A0A8H7P466"/>
<evidence type="ECO:0000313" key="2">
    <source>
        <dbReference type="Proteomes" id="UP000639403"/>
    </source>
</evidence>
<dbReference type="EMBL" id="JADOXO010000060">
    <property type="protein sequence ID" value="KAF9816049.1"/>
    <property type="molecule type" value="Genomic_DNA"/>
</dbReference>
<proteinExistence type="predicted"/>